<dbReference type="Pfam" id="PF02254">
    <property type="entry name" value="TrkA_N"/>
    <property type="match status" value="1"/>
</dbReference>
<keyword evidence="2" id="KW-0813">Transport</keyword>
<feature type="transmembrane region" description="Helical" evidence="11">
    <location>
        <begin position="268"/>
        <end position="291"/>
    </location>
</feature>
<dbReference type="Gene3D" id="1.20.1530.20">
    <property type="match status" value="1"/>
</dbReference>
<feature type="compositionally biased region" description="Basic residues" evidence="10">
    <location>
        <begin position="1"/>
        <end position="11"/>
    </location>
</feature>
<dbReference type="SUPFAM" id="SSF51735">
    <property type="entry name" value="NAD(P)-binding Rossmann-fold domains"/>
    <property type="match status" value="1"/>
</dbReference>
<dbReference type="GO" id="GO:0006813">
    <property type="term" value="P:potassium ion transport"/>
    <property type="evidence" value="ECO:0007669"/>
    <property type="project" value="UniProtKB-KW"/>
</dbReference>
<dbReference type="Gene3D" id="3.30.70.1450">
    <property type="entry name" value="Regulator of K+ conductance, C-terminal domain"/>
    <property type="match status" value="1"/>
</dbReference>
<evidence type="ECO:0000259" key="13">
    <source>
        <dbReference type="PROSITE" id="PS51202"/>
    </source>
</evidence>
<evidence type="ECO:0000256" key="9">
    <source>
        <dbReference type="ARBA" id="ARBA00023136"/>
    </source>
</evidence>
<evidence type="ECO:0000256" key="6">
    <source>
        <dbReference type="ARBA" id="ARBA00022958"/>
    </source>
</evidence>
<dbReference type="AlphaFoldDB" id="E6PUJ1"/>
<keyword evidence="9 11" id="KW-0472">Membrane</keyword>
<dbReference type="InterPro" id="IPR003148">
    <property type="entry name" value="RCK_N"/>
</dbReference>
<keyword evidence="3" id="KW-0050">Antiport</keyword>
<dbReference type="InterPro" id="IPR006037">
    <property type="entry name" value="RCK_C"/>
</dbReference>
<keyword evidence="6" id="KW-0630">Potassium</keyword>
<feature type="transmembrane region" description="Helical" evidence="11">
    <location>
        <begin position="449"/>
        <end position="469"/>
    </location>
</feature>
<reference evidence="14" key="1">
    <citation type="submission" date="2009-10" db="EMBL/GenBank/DDBJ databases">
        <title>Diversity of trophic interactions inside an arsenic-rich microbial ecosystem.</title>
        <authorList>
            <person name="Bertin P.N."/>
            <person name="Heinrich-Salmeron A."/>
            <person name="Pelletier E."/>
            <person name="Goulhen-Chollet F."/>
            <person name="Arsene-Ploetze F."/>
            <person name="Gallien S."/>
            <person name="Calteau A."/>
            <person name="Vallenet D."/>
            <person name="Casiot C."/>
            <person name="Chane-Woon-Ming B."/>
            <person name="Giloteaux L."/>
            <person name="Barakat M."/>
            <person name="Bonnefoy V."/>
            <person name="Bruneel O."/>
            <person name="Chandler M."/>
            <person name="Cleiss J."/>
            <person name="Duran R."/>
            <person name="Elbaz-Poulichet F."/>
            <person name="Fonknechten N."/>
            <person name="Lauga B."/>
            <person name="Mornico D."/>
            <person name="Ortet P."/>
            <person name="Schaeffer C."/>
            <person name="Siguier P."/>
            <person name="Alexander Thil Smith A."/>
            <person name="Van Dorsselaer A."/>
            <person name="Weissenbach J."/>
            <person name="Medigue C."/>
            <person name="Le Paslier D."/>
        </authorList>
    </citation>
    <scope>NUCLEOTIDE SEQUENCE</scope>
</reference>
<evidence type="ECO:0000259" key="12">
    <source>
        <dbReference type="PROSITE" id="PS51201"/>
    </source>
</evidence>
<feature type="transmembrane region" description="Helical" evidence="11">
    <location>
        <begin position="197"/>
        <end position="221"/>
    </location>
</feature>
<keyword evidence="7 11" id="KW-1133">Transmembrane helix</keyword>
<evidence type="ECO:0000256" key="8">
    <source>
        <dbReference type="ARBA" id="ARBA00023065"/>
    </source>
</evidence>
<dbReference type="InterPro" id="IPR036291">
    <property type="entry name" value="NAD(P)-bd_dom_sf"/>
</dbReference>
<dbReference type="PROSITE" id="PS51201">
    <property type="entry name" value="RCK_N"/>
    <property type="match status" value="1"/>
</dbReference>
<dbReference type="PROSITE" id="PS51202">
    <property type="entry name" value="RCK_C"/>
    <property type="match status" value="1"/>
</dbReference>
<dbReference type="EMBL" id="CABM01000058">
    <property type="protein sequence ID" value="CBH98598.1"/>
    <property type="molecule type" value="Genomic_DNA"/>
</dbReference>
<accession>E6PUJ1</accession>
<evidence type="ECO:0000256" key="10">
    <source>
        <dbReference type="SAM" id="MobiDB-lite"/>
    </source>
</evidence>
<sequence length="777" mass="82586">MDVSPIRRRPNRSPTLHTHGEGPAHPHVVGEAGGHPSSSRSAALTSPALVGEVGRGSLVRRLDTPRRLADRSGAQAGMPYARVTVYDGRRMVRRCHAAPMSAPSTSGVGALSIQRMTGLEITLLYLVAAVLGVALFRYFQLPAMLGYLAVGVVIGPNALALAGDPATVQHLAGFGVVFLMFSIGLEFSLAKIQAMRSLVFGLGAAQVGATIALVVAGSVLLGWLAPGWWERPLSYGVVLGGAMAMSSTAIVVKLLADRLELESEHGRHIMGVLLFQDLAVVPLLVIIPALATPGSHLPMTLGWAALKAAVALGVILLAGGRLLRPWLKLVVRRKSDELFMLNLLLITLGLAWLTQLAGLSLALGAFLAGMLIAETEFRHQVEADIRPFRDVLLGLFFITIGMLLDWRLVLAQWWVVLLLALLPLLAKTAVVFAVEQRRATPPGLSLRTALWLAPAGEFGIVLLNLAAAHRLLPPQLLSPVLAAAVLSMLAAPFLAQHIDAIVLKLVANEWMLASLQLTDIARKTIKTQRHVVICGYGRCGQNLAQLLQEEAIPYVALDLDPDRVAKTRATGRNVVFGDAARLASLQVAGLTRASAVAITYVDKRSALRVLQLVRAHAPQVPVIVRTRDDSGLDELRAAGATEVVPEVLEGALMLASQTMAVVGVPLPRVLTRLRAARAERYGLLRDYFHGIDDPGSTVEQREQARLQPLTLPAGALAVGSSLATLNLHGAHVAQVHRADGHVLQAEPELVLAAGDTIVLSGSPEALALAEDALLGGD</sequence>
<keyword evidence="4" id="KW-0633">Potassium transport</keyword>
<feature type="transmembrane region" description="Helical" evidence="11">
    <location>
        <begin position="476"/>
        <end position="495"/>
    </location>
</feature>
<proteinExistence type="predicted"/>
<evidence type="ECO:0000313" key="14">
    <source>
        <dbReference type="EMBL" id="CBH98598.1"/>
    </source>
</evidence>
<dbReference type="Pfam" id="PF02080">
    <property type="entry name" value="TrkA_C"/>
    <property type="match status" value="1"/>
</dbReference>
<feature type="domain" description="RCK N-terminal" evidence="12">
    <location>
        <begin position="528"/>
        <end position="645"/>
    </location>
</feature>
<feature type="transmembrane region" description="Helical" evidence="11">
    <location>
        <begin position="233"/>
        <end position="256"/>
    </location>
</feature>
<keyword evidence="8" id="KW-0406">Ion transport</keyword>
<feature type="transmembrane region" description="Helical" evidence="11">
    <location>
        <begin position="388"/>
        <end position="406"/>
    </location>
</feature>
<evidence type="ECO:0000256" key="4">
    <source>
        <dbReference type="ARBA" id="ARBA00022538"/>
    </source>
</evidence>
<dbReference type="InterPro" id="IPR036721">
    <property type="entry name" value="RCK_C_sf"/>
</dbReference>
<evidence type="ECO:0000256" key="3">
    <source>
        <dbReference type="ARBA" id="ARBA00022449"/>
    </source>
</evidence>
<feature type="transmembrane region" description="Helical" evidence="11">
    <location>
        <begin position="343"/>
        <end position="368"/>
    </location>
</feature>
<dbReference type="SUPFAM" id="SSF116726">
    <property type="entry name" value="TrkA C-terminal domain-like"/>
    <property type="match status" value="1"/>
</dbReference>
<dbReference type="Gene3D" id="3.40.50.720">
    <property type="entry name" value="NAD(P)-binding Rossmann-like Domain"/>
    <property type="match status" value="1"/>
</dbReference>
<dbReference type="GO" id="GO:0015297">
    <property type="term" value="F:antiporter activity"/>
    <property type="evidence" value="ECO:0007669"/>
    <property type="project" value="UniProtKB-KW"/>
</dbReference>
<name>E6PUJ1_9ZZZZ</name>
<feature type="region of interest" description="Disordered" evidence="10">
    <location>
        <begin position="1"/>
        <end position="46"/>
    </location>
</feature>
<feature type="transmembrane region" description="Helical" evidence="11">
    <location>
        <begin position="413"/>
        <end position="434"/>
    </location>
</feature>
<dbReference type="InterPro" id="IPR006153">
    <property type="entry name" value="Cation/H_exchanger_TM"/>
</dbReference>
<evidence type="ECO:0000256" key="7">
    <source>
        <dbReference type="ARBA" id="ARBA00022989"/>
    </source>
</evidence>
<gene>
    <name evidence="14" type="ORF">CARN2_4080</name>
</gene>
<feature type="transmembrane region" description="Helical" evidence="11">
    <location>
        <begin position="121"/>
        <end position="139"/>
    </location>
</feature>
<protein>
    <submittedName>
        <fullName evidence="14">Putative Kef-type K+ transport systems,membrane component</fullName>
    </submittedName>
</protein>
<evidence type="ECO:0000256" key="2">
    <source>
        <dbReference type="ARBA" id="ARBA00022448"/>
    </source>
</evidence>
<feature type="domain" description="RCK C-terminal" evidence="13">
    <location>
        <begin position="693"/>
        <end position="775"/>
    </location>
</feature>
<dbReference type="GO" id="GO:1902600">
    <property type="term" value="P:proton transmembrane transport"/>
    <property type="evidence" value="ECO:0007669"/>
    <property type="project" value="InterPro"/>
</dbReference>
<dbReference type="GO" id="GO:0005886">
    <property type="term" value="C:plasma membrane"/>
    <property type="evidence" value="ECO:0007669"/>
    <property type="project" value="TreeGrafter"/>
</dbReference>
<evidence type="ECO:0000256" key="5">
    <source>
        <dbReference type="ARBA" id="ARBA00022692"/>
    </source>
</evidence>
<feature type="transmembrane region" description="Helical" evidence="11">
    <location>
        <begin position="303"/>
        <end position="323"/>
    </location>
</feature>
<comment type="subcellular location">
    <subcellularLocation>
        <location evidence="1">Membrane</location>
        <topology evidence="1">Multi-pass membrane protein</topology>
    </subcellularLocation>
</comment>
<dbReference type="Pfam" id="PF00999">
    <property type="entry name" value="Na_H_Exchanger"/>
    <property type="match status" value="1"/>
</dbReference>
<dbReference type="InterPro" id="IPR038770">
    <property type="entry name" value="Na+/solute_symporter_sf"/>
</dbReference>
<dbReference type="GO" id="GO:0008324">
    <property type="term" value="F:monoatomic cation transmembrane transporter activity"/>
    <property type="evidence" value="ECO:0007669"/>
    <property type="project" value="InterPro"/>
</dbReference>
<organism evidence="14">
    <name type="scientific">mine drainage metagenome</name>
    <dbReference type="NCBI Taxonomy" id="410659"/>
    <lineage>
        <taxon>unclassified sequences</taxon>
        <taxon>metagenomes</taxon>
        <taxon>ecological metagenomes</taxon>
    </lineage>
</organism>
<feature type="transmembrane region" description="Helical" evidence="11">
    <location>
        <begin position="171"/>
        <end position="190"/>
    </location>
</feature>
<evidence type="ECO:0000256" key="11">
    <source>
        <dbReference type="SAM" id="Phobius"/>
    </source>
</evidence>
<evidence type="ECO:0000256" key="1">
    <source>
        <dbReference type="ARBA" id="ARBA00004141"/>
    </source>
</evidence>
<dbReference type="PANTHER" id="PTHR46157:SF4">
    <property type="entry name" value="K(+) EFFLUX ANTIPORTER 3, CHLOROPLASTIC"/>
    <property type="match status" value="1"/>
</dbReference>
<keyword evidence="5 11" id="KW-0812">Transmembrane</keyword>
<dbReference type="PANTHER" id="PTHR46157">
    <property type="entry name" value="K(+) EFFLUX ANTIPORTER 3, CHLOROPLASTIC"/>
    <property type="match status" value="1"/>
</dbReference>
<comment type="caution">
    <text evidence="14">The sequence shown here is derived from an EMBL/GenBank/DDBJ whole genome shotgun (WGS) entry which is preliminary data.</text>
</comment>